<dbReference type="EMBL" id="JBHTON010000035">
    <property type="protein sequence ID" value="MFD1485700.1"/>
    <property type="molecule type" value="Genomic_DNA"/>
</dbReference>
<name>A0ABW4EBA1_9LACO</name>
<sequence length="71" mass="8317">MQMLWTLADELEYRPEKLKQLAGRYSEAAWAATRGERLQFYPSDRVLKQVIIRLQRDQACLHLQSKANKPG</sequence>
<keyword evidence="2" id="KW-1185">Reference proteome</keyword>
<evidence type="ECO:0000313" key="1">
    <source>
        <dbReference type="EMBL" id="MFD1485700.1"/>
    </source>
</evidence>
<organism evidence="1 2">
    <name type="scientific">Lacticaseibacillus baoqingensis</name>
    <dbReference type="NCBI Taxonomy" id="2486013"/>
    <lineage>
        <taxon>Bacteria</taxon>
        <taxon>Bacillati</taxon>
        <taxon>Bacillota</taxon>
        <taxon>Bacilli</taxon>
        <taxon>Lactobacillales</taxon>
        <taxon>Lactobacillaceae</taxon>
        <taxon>Lacticaseibacillus</taxon>
    </lineage>
</organism>
<protein>
    <submittedName>
        <fullName evidence="1">Uncharacterized protein</fullName>
    </submittedName>
</protein>
<reference evidence="2" key="1">
    <citation type="journal article" date="2019" name="Int. J. Syst. Evol. Microbiol.">
        <title>The Global Catalogue of Microorganisms (GCM) 10K type strain sequencing project: providing services to taxonomists for standard genome sequencing and annotation.</title>
        <authorList>
            <consortium name="The Broad Institute Genomics Platform"/>
            <consortium name="The Broad Institute Genome Sequencing Center for Infectious Disease"/>
            <person name="Wu L."/>
            <person name="Ma J."/>
        </authorList>
    </citation>
    <scope>NUCLEOTIDE SEQUENCE [LARGE SCALE GENOMIC DNA]</scope>
    <source>
        <strain evidence="2">CCM 8903</strain>
    </source>
</reference>
<proteinExistence type="predicted"/>
<comment type="caution">
    <text evidence="1">The sequence shown here is derived from an EMBL/GenBank/DDBJ whole genome shotgun (WGS) entry which is preliminary data.</text>
</comment>
<gene>
    <name evidence="1" type="ORF">ACFQ5J_10705</name>
</gene>
<evidence type="ECO:0000313" key="2">
    <source>
        <dbReference type="Proteomes" id="UP001597252"/>
    </source>
</evidence>
<accession>A0ABW4EBA1</accession>
<dbReference type="Proteomes" id="UP001597252">
    <property type="component" value="Unassembled WGS sequence"/>
</dbReference>